<evidence type="ECO:0000256" key="1">
    <source>
        <dbReference type="PROSITE-ProRule" id="PRU00047"/>
    </source>
</evidence>
<dbReference type="PROSITE" id="PS50158">
    <property type="entry name" value="ZF_CCHC"/>
    <property type="match status" value="1"/>
</dbReference>
<evidence type="ECO:0000259" key="2">
    <source>
        <dbReference type="PROSITE" id="PS50158"/>
    </source>
</evidence>
<dbReference type="Gene3D" id="4.10.60.10">
    <property type="entry name" value="Zinc finger, CCHC-type"/>
    <property type="match status" value="1"/>
</dbReference>
<evidence type="ECO:0000313" key="4">
    <source>
        <dbReference type="Proteomes" id="UP001443914"/>
    </source>
</evidence>
<keyword evidence="1" id="KW-0863">Zinc-finger</keyword>
<accession>A0AAW1J7T0</accession>
<dbReference type="InterPro" id="IPR036875">
    <property type="entry name" value="Znf_CCHC_sf"/>
</dbReference>
<keyword evidence="1" id="KW-0862">Zinc</keyword>
<dbReference type="PANTHER" id="PTHR33054">
    <property type="entry name" value="CCHC-TYPE DOMAIN-CONTAINING PROTEIN"/>
    <property type="match status" value="1"/>
</dbReference>
<dbReference type="AlphaFoldDB" id="A0AAW1J7T0"/>
<dbReference type="PANTHER" id="PTHR33054:SF13">
    <property type="entry name" value="CCHC-TYPE DOMAIN-CONTAINING PROTEIN"/>
    <property type="match status" value="1"/>
</dbReference>
<name>A0AAW1J7T0_SAPOF</name>
<dbReference type="EMBL" id="JBDFQZ010000008">
    <property type="protein sequence ID" value="KAK9698776.1"/>
    <property type="molecule type" value="Genomic_DNA"/>
</dbReference>
<dbReference type="Proteomes" id="UP001443914">
    <property type="component" value="Unassembled WGS sequence"/>
</dbReference>
<comment type="caution">
    <text evidence="3">The sequence shown here is derived from an EMBL/GenBank/DDBJ whole genome shotgun (WGS) entry which is preliminary data.</text>
</comment>
<keyword evidence="1" id="KW-0479">Metal-binding</keyword>
<feature type="domain" description="CCHC-type" evidence="2">
    <location>
        <begin position="219"/>
        <end position="232"/>
    </location>
</feature>
<dbReference type="SMART" id="SM00343">
    <property type="entry name" value="ZnF_C2HC"/>
    <property type="match status" value="1"/>
</dbReference>
<dbReference type="GO" id="GO:0008270">
    <property type="term" value="F:zinc ion binding"/>
    <property type="evidence" value="ECO:0007669"/>
    <property type="project" value="UniProtKB-KW"/>
</dbReference>
<dbReference type="SUPFAM" id="SSF57756">
    <property type="entry name" value="Retrovirus zinc finger-like domains"/>
    <property type="match status" value="1"/>
</dbReference>
<keyword evidence="4" id="KW-1185">Reference proteome</keyword>
<sequence length="387" mass="45013">MKAAILNAKTTDQPPAENAVYTLTINIIEQFTGRYLNNNENIRTLLQNLKCETLTDYRWYKDTFLCRVMELPESSNAHWKAKFIDGLPHLFAERVRTVLRGQLNSIPYDAYSYGKLIGPCTEQGLKLFNEIKLTQQIKRQNLAERNQLGDFCGQFGMDMPSCSHKRKKSFRESNNKSFYKRKHSKPFFKRNQVDKPKRKFAKAFLKSNFKTKPNSKIVCFKCNKIGHYAKDCWTKKTISTLEIDDNIKDKLYKLFLTSDNDEAYSSNSEDEIKNMDNDSYFSDSSDSTCEPCLKGKERVKSNEDDLYSLISQFEEHQINVLDNNNWVDLLKVVKDLEIRSKIIDQIGNETSPSTNHAHITDKNNEHYTMSRVHSLLKSRQSISHLHL</sequence>
<dbReference type="Pfam" id="PF00098">
    <property type="entry name" value="zf-CCHC"/>
    <property type="match status" value="1"/>
</dbReference>
<reference evidence="3" key="1">
    <citation type="submission" date="2024-03" db="EMBL/GenBank/DDBJ databases">
        <title>WGS assembly of Saponaria officinalis var. Norfolk2.</title>
        <authorList>
            <person name="Jenkins J."/>
            <person name="Shu S."/>
            <person name="Grimwood J."/>
            <person name="Barry K."/>
            <person name="Goodstein D."/>
            <person name="Schmutz J."/>
            <person name="Leebens-Mack J."/>
            <person name="Osbourn A."/>
        </authorList>
    </citation>
    <scope>NUCLEOTIDE SEQUENCE [LARGE SCALE GENOMIC DNA]</scope>
    <source>
        <strain evidence="3">JIC</strain>
    </source>
</reference>
<evidence type="ECO:0000313" key="3">
    <source>
        <dbReference type="EMBL" id="KAK9698776.1"/>
    </source>
</evidence>
<proteinExistence type="predicted"/>
<protein>
    <recommendedName>
        <fullName evidence="2">CCHC-type domain-containing protein</fullName>
    </recommendedName>
</protein>
<dbReference type="InterPro" id="IPR001878">
    <property type="entry name" value="Znf_CCHC"/>
</dbReference>
<organism evidence="3 4">
    <name type="scientific">Saponaria officinalis</name>
    <name type="common">Common soapwort</name>
    <name type="synonym">Lychnis saponaria</name>
    <dbReference type="NCBI Taxonomy" id="3572"/>
    <lineage>
        <taxon>Eukaryota</taxon>
        <taxon>Viridiplantae</taxon>
        <taxon>Streptophyta</taxon>
        <taxon>Embryophyta</taxon>
        <taxon>Tracheophyta</taxon>
        <taxon>Spermatophyta</taxon>
        <taxon>Magnoliopsida</taxon>
        <taxon>eudicotyledons</taxon>
        <taxon>Gunneridae</taxon>
        <taxon>Pentapetalae</taxon>
        <taxon>Caryophyllales</taxon>
        <taxon>Caryophyllaceae</taxon>
        <taxon>Caryophylleae</taxon>
        <taxon>Saponaria</taxon>
    </lineage>
</organism>
<gene>
    <name evidence="3" type="ORF">RND81_08G130300</name>
</gene>
<dbReference type="GO" id="GO:0003676">
    <property type="term" value="F:nucleic acid binding"/>
    <property type="evidence" value="ECO:0007669"/>
    <property type="project" value="InterPro"/>
</dbReference>